<gene>
    <name evidence="1" type="ORF">B1400_1527</name>
</gene>
<dbReference type="OrthoDB" id="5192220at2"/>
<proteinExistence type="predicted"/>
<evidence type="ECO:0000313" key="2">
    <source>
        <dbReference type="Proteomes" id="UP000217986"/>
    </source>
</evidence>
<protein>
    <submittedName>
        <fullName evidence="1">Uncharacterized protein</fullName>
    </submittedName>
</protein>
<dbReference type="Proteomes" id="UP000217986">
    <property type="component" value="Unassembled WGS sequence"/>
</dbReference>
<reference evidence="1 2" key="1">
    <citation type="journal article" date="2017" name="ISME J.">
        <title>Unveiling bifidobacterial biogeography across the mammalian branch of the tree of life.</title>
        <authorList>
            <person name="Milani C."/>
            <person name="Mangifesta M."/>
            <person name="Mancabelli L."/>
            <person name="Lugli G.A."/>
            <person name="James K."/>
            <person name="Duranti S."/>
            <person name="Turroni F."/>
            <person name="Ferrario C."/>
            <person name="Ossiprandi M.C."/>
            <person name="van Sinderen D."/>
            <person name="Ventura M."/>
        </authorList>
    </citation>
    <scope>NUCLEOTIDE SEQUENCE [LARGE SCALE GENOMIC DNA]</scope>
    <source>
        <strain evidence="1 2">70</strain>
    </source>
</reference>
<dbReference type="AlphaFoldDB" id="A0A2A2EF35"/>
<evidence type="ECO:0000313" key="1">
    <source>
        <dbReference type="EMBL" id="PAU67844.1"/>
    </source>
</evidence>
<dbReference type="EMBL" id="MVOG01000033">
    <property type="protein sequence ID" value="PAU67844.1"/>
    <property type="molecule type" value="Genomic_DNA"/>
</dbReference>
<keyword evidence="2" id="KW-1185">Reference proteome</keyword>
<name>A0A2A2EF35_9BIFI</name>
<accession>A0A2A2EF35</accession>
<dbReference type="RefSeq" id="WP_095613847.1">
    <property type="nucleotide sequence ID" value="NZ_MVOG01000033.1"/>
</dbReference>
<sequence>MISDSAIATYIDDFLKQQDVVHPRKGRNGFLVSFDLRGTPYGLTTSVQVRKGVITATTPFVNHADTDDAETMRRAAEFLHRASLRLRIGSFELDCDTGEAQFRYALTVGEMLPDPYAFGLLLVAGAFAWARYCDMFNTVLSMPVEPKVSVEEADAAASGRNGHVPDRAEQGNPFESDVIRIRRVDMEARWGDSDVRIPDVVDRLLNSFLEASHQLHGAEKPIVLIEGKSGARWKQSIVRYAAKRLFDPPEFRVPLKEAVMLEAPAGLNAEERWAMLAAEAERCQQEMAEFGHGLMGLDLSFIDDCPESMICDIGAHCVEWVKHYCIFVFVNTAAQSRLLYDAMFDLTFPHDLNAQFIQADEGSL</sequence>
<comment type="caution">
    <text evidence="1">The sequence shown here is derived from an EMBL/GenBank/DDBJ whole genome shotgun (WGS) entry which is preliminary data.</text>
</comment>
<organism evidence="1 2">
    <name type="scientific">Bifidobacterium italicum</name>
    <dbReference type="NCBI Taxonomy" id="1960968"/>
    <lineage>
        <taxon>Bacteria</taxon>
        <taxon>Bacillati</taxon>
        <taxon>Actinomycetota</taxon>
        <taxon>Actinomycetes</taxon>
        <taxon>Bifidobacteriales</taxon>
        <taxon>Bifidobacteriaceae</taxon>
        <taxon>Bifidobacterium</taxon>
    </lineage>
</organism>